<evidence type="ECO:0000313" key="3">
    <source>
        <dbReference type="Proteomes" id="UP000326029"/>
    </source>
</evidence>
<evidence type="ECO:0000313" key="2">
    <source>
        <dbReference type="EMBL" id="QEV31165.1"/>
    </source>
</evidence>
<keyword evidence="3" id="KW-1185">Reference proteome</keyword>
<dbReference type="Proteomes" id="UP000326029">
    <property type="component" value="Chromosome"/>
</dbReference>
<reference evidence="2 3" key="2">
    <citation type="submission" date="2017-09" db="EMBL/GenBank/DDBJ databases">
        <authorList>
            <person name="Lee N."/>
            <person name="Cho B.-K."/>
        </authorList>
    </citation>
    <scope>NUCLEOTIDE SEQUENCE [LARGE SCALE GENOMIC DNA]</scope>
    <source>
        <strain evidence="2 3">ATCC 19740</strain>
    </source>
</reference>
<sequence length="134" mass="14402">MVFRHADDTFGEGFQGTVERSGGIRHDGIATDFLRVAAHAGSRRPVFTAGAGEISYGDVPAPRGTVRSTWSAGAAWFRTGERGRPQDTPVDVFRRGVPGAMNDRPSRMTGRGLLVSEIAHKVNEIDSRTFGSTA</sequence>
<protein>
    <submittedName>
        <fullName evidence="1">Uncharacterized protein</fullName>
    </submittedName>
</protein>
<evidence type="ECO:0000313" key="4">
    <source>
        <dbReference type="Proteomes" id="UP000642014"/>
    </source>
</evidence>
<gene>
    <name evidence="2" type="ORF">CP977_02430</name>
    <name evidence="1" type="ORF">GCM10010497_20970</name>
</gene>
<name>A0AAV4KKH2_9ACTN</name>
<dbReference type="EMBL" id="CP023693">
    <property type="protein sequence ID" value="QEV31165.1"/>
    <property type="molecule type" value="Genomic_DNA"/>
</dbReference>
<dbReference type="AlphaFoldDB" id="A0AAV4KKH2"/>
<reference evidence="1 4" key="1">
    <citation type="journal article" date="2014" name="Int. J. Syst. Evol. Microbiol.">
        <title>Complete genome sequence of Corynebacterium casei LMG S-19264T (=DSM 44701T), isolated from a smear-ripened cheese.</title>
        <authorList>
            <consortium name="US DOE Joint Genome Institute (JGI-PGF)"/>
            <person name="Walter F."/>
            <person name="Albersmeier A."/>
            <person name="Kalinowski J."/>
            <person name="Ruckert C."/>
        </authorList>
    </citation>
    <scope>NUCLEOTIDE SEQUENCE [LARGE SCALE GENOMIC DNA]</scope>
    <source>
        <strain evidence="1 4">JCM 4205</strain>
    </source>
</reference>
<dbReference type="Proteomes" id="UP000642014">
    <property type="component" value="Unassembled WGS sequence"/>
</dbReference>
<evidence type="ECO:0000313" key="1">
    <source>
        <dbReference type="EMBL" id="GGR18719.1"/>
    </source>
</evidence>
<dbReference type="EMBL" id="BMSJ01000003">
    <property type="protein sequence ID" value="GGR18719.1"/>
    <property type="molecule type" value="Genomic_DNA"/>
</dbReference>
<reference evidence="1" key="3">
    <citation type="submission" date="2023-08" db="EMBL/GenBank/DDBJ databases">
        <authorList>
            <person name="Sun Q."/>
            <person name="Ohkuma M."/>
        </authorList>
    </citation>
    <scope>NUCLEOTIDE SEQUENCE</scope>
    <source>
        <strain evidence="1">JCM 4205</strain>
    </source>
</reference>
<proteinExistence type="predicted"/>
<accession>A0AAV4KKH2</accession>
<organism evidence="1 4">
    <name type="scientific">Streptomyces cinereoruber</name>
    <dbReference type="NCBI Taxonomy" id="67260"/>
    <lineage>
        <taxon>Bacteria</taxon>
        <taxon>Bacillati</taxon>
        <taxon>Actinomycetota</taxon>
        <taxon>Actinomycetes</taxon>
        <taxon>Kitasatosporales</taxon>
        <taxon>Streptomycetaceae</taxon>
        <taxon>Streptomyces</taxon>
    </lineage>
</organism>